<sequence length="117" mass="12917">MWKLFSLMWSRLLIFAFVAIAFGVKSKNNHHRGLCQEACSVAQSCPALCDPTDCSPSISSVHGILQAKILEWVAISSSRGSSPPRDRTCISCVSCISRYILYHWEAQAQSFLVGVLP</sequence>
<proteinExistence type="predicted"/>
<accession>A0AC59Z1Z6</accession>
<dbReference type="EMBL" id="OX596106">
    <property type="protein sequence ID" value="CAN0162690.1"/>
    <property type="molecule type" value="Genomic_DNA"/>
</dbReference>
<dbReference type="Proteomes" id="UP001162501">
    <property type="component" value="Chromosome 22"/>
</dbReference>
<protein>
    <submittedName>
        <fullName evidence="1">Uncharacterized protein</fullName>
    </submittedName>
</protein>
<reference evidence="1" key="1">
    <citation type="submission" date="2023-05" db="EMBL/GenBank/DDBJ databases">
        <authorList>
            <consortium name="ELIXIR-Norway"/>
        </authorList>
    </citation>
    <scope>NUCLEOTIDE SEQUENCE</scope>
</reference>
<organism evidence="1 2">
    <name type="scientific">Rangifer tarandus platyrhynchus</name>
    <name type="common">Svalbard reindeer</name>
    <dbReference type="NCBI Taxonomy" id="3082113"/>
    <lineage>
        <taxon>Eukaryota</taxon>
        <taxon>Metazoa</taxon>
        <taxon>Chordata</taxon>
        <taxon>Craniata</taxon>
        <taxon>Vertebrata</taxon>
        <taxon>Euteleostomi</taxon>
        <taxon>Mammalia</taxon>
        <taxon>Eutheria</taxon>
        <taxon>Laurasiatheria</taxon>
        <taxon>Artiodactyla</taxon>
        <taxon>Ruminantia</taxon>
        <taxon>Pecora</taxon>
        <taxon>Cervidae</taxon>
        <taxon>Odocoileinae</taxon>
        <taxon>Rangifer</taxon>
    </lineage>
</organism>
<reference evidence="1" key="2">
    <citation type="submission" date="2025-03" db="EMBL/GenBank/DDBJ databases">
        <authorList>
            <consortium name="ELIXIR-Norway"/>
            <consortium name="Elixir Norway"/>
        </authorList>
    </citation>
    <scope>NUCLEOTIDE SEQUENCE</scope>
</reference>
<gene>
    <name evidence="1" type="ORF">MRATA1EN22A_LOCUS12984</name>
</gene>
<evidence type="ECO:0000313" key="2">
    <source>
        <dbReference type="Proteomes" id="UP001162501"/>
    </source>
</evidence>
<name>A0AC59Z1Z6_RANTA</name>
<evidence type="ECO:0000313" key="1">
    <source>
        <dbReference type="EMBL" id="CAN0162690.1"/>
    </source>
</evidence>